<accession>A0A0F9VQK7</accession>
<dbReference type="InterPro" id="IPR007731">
    <property type="entry name" value="DUF669"/>
</dbReference>
<sequence>MSQDDAFLEVLAGCTEVAQGMDLSDDGWMPPNGNFDVMIEDVSFGVKEKNGVNNAWVKPVFTIVDGEFKSRTFSDFYWIPPGLTEPTISLKNLCRFATCLQGSETKNPIEAAEIAKASIGEFLSVEVYRTTSRKTGKVYPNIRFLARLDAVDEDDETEETTPDPE</sequence>
<protein>
    <submittedName>
        <fullName evidence="1">Uncharacterized protein</fullName>
    </submittedName>
</protein>
<dbReference type="EMBL" id="LAZR01000459">
    <property type="protein sequence ID" value="KKN68073.1"/>
    <property type="molecule type" value="Genomic_DNA"/>
</dbReference>
<name>A0A0F9VQK7_9ZZZZ</name>
<proteinExistence type="predicted"/>
<reference evidence="1" key="1">
    <citation type="journal article" date="2015" name="Nature">
        <title>Complex archaea that bridge the gap between prokaryotes and eukaryotes.</title>
        <authorList>
            <person name="Spang A."/>
            <person name="Saw J.H."/>
            <person name="Jorgensen S.L."/>
            <person name="Zaremba-Niedzwiedzka K."/>
            <person name="Martijn J."/>
            <person name="Lind A.E."/>
            <person name="van Eijk R."/>
            <person name="Schleper C."/>
            <person name="Guy L."/>
            <person name="Ettema T.J."/>
        </authorList>
    </citation>
    <scope>NUCLEOTIDE SEQUENCE</scope>
</reference>
<gene>
    <name evidence="1" type="ORF">LCGC14_0455270</name>
</gene>
<evidence type="ECO:0000313" key="1">
    <source>
        <dbReference type="EMBL" id="KKN68073.1"/>
    </source>
</evidence>
<organism evidence="1">
    <name type="scientific">marine sediment metagenome</name>
    <dbReference type="NCBI Taxonomy" id="412755"/>
    <lineage>
        <taxon>unclassified sequences</taxon>
        <taxon>metagenomes</taxon>
        <taxon>ecological metagenomes</taxon>
    </lineage>
</organism>
<dbReference type="Pfam" id="PF05037">
    <property type="entry name" value="DUF669"/>
    <property type="match status" value="1"/>
</dbReference>
<dbReference type="AlphaFoldDB" id="A0A0F9VQK7"/>
<comment type="caution">
    <text evidence="1">The sequence shown here is derived from an EMBL/GenBank/DDBJ whole genome shotgun (WGS) entry which is preliminary data.</text>
</comment>